<sequence>MSTDQLIVKLRYTKSQLEMIEKIVNMESIVAREDAAGATRDQNIRNDKQPNAPTKSPMVEKVLARLRRILRRGDSHASIKYRNCISFLEDTLESMKDYVATEGGAEGSSGQQQWSAKNKEGQKEIEELQLRIAKLLAENEKLEATNNELICDVDKNEAELSELREEVGRVRDNESKLEEIANSLETSHNYTDKALNILTSLKKKDNTYRERVFALKKELKACKTERDEALANLDRHTESFENEHKTLIDENTKLKATLTGFKRKLDCVMEDVEDATSHKKRVYLLWQNALRVDSNVLSRRVLMLLALTVI</sequence>
<dbReference type="Proteomes" id="UP000308671">
    <property type="component" value="Unassembled WGS sequence"/>
</dbReference>
<dbReference type="OrthoDB" id="3527184at2759"/>
<keyword evidence="1" id="KW-0175">Coiled coil</keyword>
<feature type="region of interest" description="Disordered" evidence="2">
    <location>
        <begin position="35"/>
        <end position="58"/>
    </location>
</feature>
<dbReference type="Gene3D" id="1.10.287.1490">
    <property type="match status" value="1"/>
</dbReference>
<protein>
    <submittedName>
        <fullName evidence="3">Uncharacterized protein</fullName>
    </submittedName>
</protein>
<reference evidence="3 4" key="1">
    <citation type="submission" date="2017-12" db="EMBL/GenBank/DDBJ databases">
        <title>Comparative genomics of Botrytis spp.</title>
        <authorList>
            <person name="Valero-Jimenez C.A."/>
            <person name="Tapia P."/>
            <person name="Veloso J."/>
            <person name="Silva-Moreno E."/>
            <person name="Staats M."/>
            <person name="Valdes J.H."/>
            <person name="Van Kan J.A.L."/>
        </authorList>
    </citation>
    <scope>NUCLEOTIDE SEQUENCE [LARGE SCALE GENOMIC DNA]</scope>
    <source>
        <strain evidence="3 4">MUCL435</strain>
    </source>
</reference>
<evidence type="ECO:0000313" key="4">
    <source>
        <dbReference type="Proteomes" id="UP000308671"/>
    </source>
</evidence>
<proteinExistence type="predicted"/>
<evidence type="ECO:0000313" key="3">
    <source>
        <dbReference type="EMBL" id="THV55462.1"/>
    </source>
</evidence>
<dbReference type="AlphaFoldDB" id="A0A4S8RDT7"/>
<feature type="coiled-coil region" evidence="1">
    <location>
        <begin position="111"/>
        <end position="180"/>
    </location>
</feature>
<dbReference type="EMBL" id="PQXL01000008">
    <property type="protein sequence ID" value="THV55462.1"/>
    <property type="molecule type" value="Genomic_DNA"/>
</dbReference>
<evidence type="ECO:0000256" key="2">
    <source>
        <dbReference type="SAM" id="MobiDB-lite"/>
    </source>
</evidence>
<keyword evidence="4" id="KW-1185">Reference proteome</keyword>
<comment type="caution">
    <text evidence="3">The sequence shown here is derived from an EMBL/GenBank/DDBJ whole genome shotgun (WGS) entry which is preliminary data.</text>
</comment>
<gene>
    <name evidence="3" type="ORF">BGAL_0008g00490</name>
</gene>
<name>A0A4S8RDT7_9HELO</name>
<accession>A0A4S8RDT7</accession>
<evidence type="ECO:0000256" key="1">
    <source>
        <dbReference type="SAM" id="Coils"/>
    </source>
</evidence>
<organism evidence="3 4">
    <name type="scientific">Botrytis galanthina</name>
    <dbReference type="NCBI Taxonomy" id="278940"/>
    <lineage>
        <taxon>Eukaryota</taxon>
        <taxon>Fungi</taxon>
        <taxon>Dikarya</taxon>
        <taxon>Ascomycota</taxon>
        <taxon>Pezizomycotina</taxon>
        <taxon>Leotiomycetes</taxon>
        <taxon>Helotiales</taxon>
        <taxon>Sclerotiniaceae</taxon>
        <taxon>Botrytis</taxon>
    </lineage>
</organism>